<accession>H1Q0L7</accession>
<dbReference type="RefSeq" id="WP_006951455.1">
    <property type="nucleotide sequence ID" value="NZ_JH594521.1"/>
</dbReference>
<protein>
    <recommendedName>
        <fullName evidence="1">Lipocalin-like domain-containing protein</fullName>
    </recommendedName>
</protein>
<dbReference type="Gene3D" id="2.40.128.280">
    <property type="match status" value="1"/>
</dbReference>
<proteinExistence type="predicted"/>
<evidence type="ECO:0000313" key="3">
    <source>
        <dbReference type="Proteomes" id="UP000016023"/>
    </source>
</evidence>
<dbReference type="PROSITE" id="PS51257">
    <property type="entry name" value="PROKAR_LIPOPROTEIN"/>
    <property type="match status" value="1"/>
</dbReference>
<gene>
    <name evidence="2" type="ORF">HMPREF9140_00455</name>
</gene>
<dbReference type="PATRIC" id="fig|883158.3.peg.465"/>
<dbReference type="Proteomes" id="UP000016023">
    <property type="component" value="Unassembled WGS sequence"/>
</dbReference>
<keyword evidence="3" id="KW-1185">Reference proteome</keyword>
<feature type="domain" description="Lipocalin-like" evidence="1">
    <location>
        <begin position="13"/>
        <end position="146"/>
    </location>
</feature>
<sequence>MKKNIIIALIATILVSCSLETDNYPGALEGMWHLRSMRHTSSTGQITTTDFSHDRIYWLFQGKLLQLEDKSGTHTSILYRFKQIDGKLELTEPYIYDRQNGDRPLTDESYLRLFGIQSFTPTYTVSFNRKNLELSTDSVRLTFIKF</sequence>
<dbReference type="InterPro" id="IPR024311">
    <property type="entry name" value="Lipocalin-like"/>
</dbReference>
<reference evidence="2 3" key="1">
    <citation type="submission" date="2011-12" db="EMBL/GenBank/DDBJ databases">
        <title>The Genome Sequence of Prevotella micans F0438.</title>
        <authorList>
            <consortium name="The Broad Institute Genome Sequencing Platform"/>
            <person name="Earl A."/>
            <person name="Ward D."/>
            <person name="Feldgarden M."/>
            <person name="Gevers D."/>
            <person name="Izard J."/>
            <person name="Baranova O.V."/>
            <person name="Blanton J.M."/>
            <person name="Wade W.G."/>
            <person name="Dewhirst F.E."/>
            <person name="Young S.K."/>
            <person name="Zeng Q."/>
            <person name="Gargeya S."/>
            <person name="Fitzgerald M."/>
            <person name="Haas B."/>
            <person name="Abouelleil A."/>
            <person name="Alvarado L."/>
            <person name="Arachchi H.M."/>
            <person name="Berlin A."/>
            <person name="Chapman S.B."/>
            <person name="Gearin G."/>
            <person name="Goldberg J."/>
            <person name="Griggs A."/>
            <person name="Gujja S."/>
            <person name="Hansen M."/>
            <person name="Heiman D."/>
            <person name="Howarth C."/>
            <person name="Larimer J."/>
            <person name="Lui A."/>
            <person name="MacDonald P.J.P."/>
            <person name="McCowen C."/>
            <person name="Montmayeur A."/>
            <person name="Murphy C."/>
            <person name="Neiman D."/>
            <person name="Pearson M."/>
            <person name="Priest M."/>
            <person name="Roberts A."/>
            <person name="Saif S."/>
            <person name="Shea T."/>
            <person name="Sisk P."/>
            <person name="Stolte C."/>
            <person name="Sykes S."/>
            <person name="Wortman J."/>
            <person name="Nusbaum C."/>
            <person name="Birren B."/>
        </authorList>
    </citation>
    <scope>NUCLEOTIDE SEQUENCE [LARGE SCALE GENOMIC DNA]</scope>
    <source>
        <strain evidence="2 3">F0438</strain>
    </source>
</reference>
<dbReference type="eggNOG" id="ENOG5033DA0">
    <property type="taxonomic scope" value="Bacteria"/>
</dbReference>
<dbReference type="HOGENOM" id="CLU_146038_0_0_10"/>
<dbReference type="EMBL" id="AGWK01000017">
    <property type="protein sequence ID" value="EHO73439.1"/>
    <property type="molecule type" value="Genomic_DNA"/>
</dbReference>
<evidence type="ECO:0000259" key="1">
    <source>
        <dbReference type="Pfam" id="PF16585"/>
    </source>
</evidence>
<name>H1Q0L7_9BACT</name>
<dbReference type="STRING" id="883158.HMPREF9140_00455"/>
<dbReference type="Pfam" id="PF16585">
    <property type="entry name" value="Lipocalin_8"/>
    <property type="match status" value="1"/>
</dbReference>
<comment type="caution">
    <text evidence="2">The sequence shown here is derived from an EMBL/GenBank/DDBJ whole genome shotgun (WGS) entry which is preliminary data.</text>
</comment>
<evidence type="ECO:0000313" key="2">
    <source>
        <dbReference type="EMBL" id="EHO73439.1"/>
    </source>
</evidence>
<dbReference type="AlphaFoldDB" id="H1Q0L7"/>
<organism evidence="2 3">
    <name type="scientific">Prevotella micans F0438</name>
    <dbReference type="NCBI Taxonomy" id="883158"/>
    <lineage>
        <taxon>Bacteria</taxon>
        <taxon>Pseudomonadati</taxon>
        <taxon>Bacteroidota</taxon>
        <taxon>Bacteroidia</taxon>
        <taxon>Bacteroidales</taxon>
        <taxon>Prevotellaceae</taxon>
        <taxon>Prevotella</taxon>
    </lineage>
</organism>